<evidence type="ECO:0000313" key="1">
    <source>
        <dbReference type="EMBL" id="KAG0424932.1"/>
    </source>
</evidence>
<dbReference type="EMBL" id="JABSTQ010009916">
    <property type="protein sequence ID" value="KAG0424932.1"/>
    <property type="molecule type" value="Genomic_DNA"/>
</dbReference>
<name>A0AC60PUT0_IXOPE</name>
<sequence>MYHSTSKRTDFSLAADHTDKQCSAAPFVGSSDTGRTSAQIPIRQCALSATQGIPHQTTTAPLSANSAAWPTPRLARIAAKNCDHRLRHCESGKELSPHSGGNNNPPQIPSLLSNDDSHRTSRTNDRGAGQPSLLAYCS</sequence>
<protein>
    <submittedName>
        <fullName evidence="1">Uncharacterized protein</fullName>
    </submittedName>
</protein>
<organism evidence="1 2">
    <name type="scientific">Ixodes persulcatus</name>
    <name type="common">Taiga tick</name>
    <dbReference type="NCBI Taxonomy" id="34615"/>
    <lineage>
        <taxon>Eukaryota</taxon>
        <taxon>Metazoa</taxon>
        <taxon>Ecdysozoa</taxon>
        <taxon>Arthropoda</taxon>
        <taxon>Chelicerata</taxon>
        <taxon>Arachnida</taxon>
        <taxon>Acari</taxon>
        <taxon>Parasitiformes</taxon>
        <taxon>Ixodida</taxon>
        <taxon>Ixodoidea</taxon>
        <taxon>Ixodidae</taxon>
        <taxon>Ixodinae</taxon>
        <taxon>Ixodes</taxon>
    </lineage>
</organism>
<reference evidence="1 2" key="1">
    <citation type="journal article" date="2020" name="Cell">
        <title>Large-Scale Comparative Analyses of Tick Genomes Elucidate Their Genetic Diversity and Vector Capacities.</title>
        <authorList>
            <consortium name="Tick Genome and Microbiome Consortium (TIGMIC)"/>
            <person name="Jia N."/>
            <person name="Wang J."/>
            <person name="Shi W."/>
            <person name="Du L."/>
            <person name="Sun Y."/>
            <person name="Zhan W."/>
            <person name="Jiang J.F."/>
            <person name="Wang Q."/>
            <person name="Zhang B."/>
            <person name="Ji P."/>
            <person name="Bell-Sakyi L."/>
            <person name="Cui X.M."/>
            <person name="Yuan T.T."/>
            <person name="Jiang B.G."/>
            <person name="Yang W.F."/>
            <person name="Lam T.T."/>
            <person name="Chang Q.C."/>
            <person name="Ding S.J."/>
            <person name="Wang X.J."/>
            <person name="Zhu J.G."/>
            <person name="Ruan X.D."/>
            <person name="Zhao L."/>
            <person name="Wei J.T."/>
            <person name="Ye R.Z."/>
            <person name="Que T.C."/>
            <person name="Du C.H."/>
            <person name="Zhou Y.H."/>
            <person name="Cheng J.X."/>
            <person name="Dai P.F."/>
            <person name="Guo W.B."/>
            <person name="Han X.H."/>
            <person name="Huang E.J."/>
            <person name="Li L.F."/>
            <person name="Wei W."/>
            <person name="Gao Y.C."/>
            <person name="Liu J.Z."/>
            <person name="Shao H.Z."/>
            <person name="Wang X."/>
            <person name="Wang C.C."/>
            <person name="Yang T.C."/>
            <person name="Huo Q.B."/>
            <person name="Li W."/>
            <person name="Chen H.Y."/>
            <person name="Chen S.E."/>
            <person name="Zhou L.G."/>
            <person name="Ni X.B."/>
            <person name="Tian J.H."/>
            <person name="Sheng Y."/>
            <person name="Liu T."/>
            <person name="Pan Y.S."/>
            <person name="Xia L.Y."/>
            <person name="Li J."/>
            <person name="Zhao F."/>
            <person name="Cao W.C."/>
        </authorList>
    </citation>
    <scope>NUCLEOTIDE SEQUENCE [LARGE SCALE GENOMIC DNA]</scope>
    <source>
        <strain evidence="1">Iper-2018</strain>
    </source>
</reference>
<keyword evidence="2" id="KW-1185">Reference proteome</keyword>
<proteinExistence type="predicted"/>
<evidence type="ECO:0000313" key="2">
    <source>
        <dbReference type="Proteomes" id="UP000805193"/>
    </source>
</evidence>
<accession>A0AC60PUT0</accession>
<comment type="caution">
    <text evidence="1">The sequence shown here is derived from an EMBL/GenBank/DDBJ whole genome shotgun (WGS) entry which is preliminary data.</text>
</comment>
<gene>
    <name evidence="1" type="ORF">HPB47_027857</name>
</gene>
<dbReference type="Proteomes" id="UP000805193">
    <property type="component" value="Unassembled WGS sequence"/>
</dbReference>